<dbReference type="EMBL" id="JBHSCN010000019">
    <property type="protein sequence ID" value="MFC4245071.1"/>
    <property type="molecule type" value="Genomic_DNA"/>
</dbReference>
<evidence type="ECO:0000313" key="1">
    <source>
        <dbReference type="EMBL" id="MFC4245071.1"/>
    </source>
</evidence>
<dbReference type="Proteomes" id="UP001595900">
    <property type="component" value="Unassembled WGS sequence"/>
</dbReference>
<keyword evidence="2" id="KW-1185">Reference proteome</keyword>
<reference evidence="2" key="1">
    <citation type="journal article" date="2019" name="Int. J. Syst. Evol. Microbiol.">
        <title>The Global Catalogue of Microorganisms (GCM) 10K type strain sequencing project: providing services to taxonomists for standard genome sequencing and annotation.</title>
        <authorList>
            <consortium name="The Broad Institute Genomics Platform"/>
            <consortium name="The Broad Institute Genome Sequencing Center for Infectious Disease"/>
            <person name="Wu L."/>
            <person name="Ma J."/>
        </authorList>
    </citation>
    <scope>NUCLEOTIDE SEQUENCE [LARGE SCALE GENOMIC DNA]</scope>
    <source>
        <strain evidence="2">CGMCC 1.10363</strain>
    </source>
</reference>
<proteinExistence type="predicted"/>
<evidence type="ECO:0000313" key="2">
    <source>
        <dbReference type="Proteomes" id="UP001595900"/>
    </source>
</evidence>
<protein>
    <submittedName>
        <fullName evidence="1">Uncharacterized protein</fullName>
    </submittedName>
</protein>
<organism evidence="1 2">
    <name type="scientific">Gryllotalpicola reticulitermitis</name>
    <dbReference type="NCBI Taxonomy" id="1184153"/>
    <lineage>
        <taxon>Bacteria</taxon>
        <taxon>Bacillati</taxon>
        <taxon>Actinomycetota</taxon>
        <taxon>Actinomycetes</taxon>
        <taxon>Micrococcales</taxon>
        <taxon>Microbacteriaceae</taxon>
        <taxon>Gryllotalpicola</taxon>
    </lineage>
</organism>
<gene>
    <name evidence="1" type="ORF">ACFOYW_17015</name>
</gene>
<comment type="caution">
    <text evidence="1">The sequence shown here is derived from an EMBL/GenBank/DDBJ whole genome shotgun (WGS) entry which is preliminary data.</text>
</comment>
<accession>A0ABV8Q9P3</accession>
<name>A0ABV8Q9P3_9MICO</name>
<dbReference type="RefSeq" id="WP_390231758.1">
    <property type="nucleotide sequence ID" value="NZ_JBHSCN010000019.1"/>
</dbReference>
<sequence length="105" mass="11596">MSDAASQEGGTARYRSVCYLHMEQQFPVRADRLDASEDTASHINTPGGHHVDILDVDLEPTEVAGFPAAGFARNELPKLIHKALRAMAQLPYDPAEHHTEDEDDE</sequence>